<dbReference type="EMBL" id="PNRF01000012">
    <property type="protein sequence ID" value="PMR76437.1"/>
    <property type="molecule type" value="Genomic_DNA"/>
</dbReference>
<evidence type="ECO:0000313" key="6">
    <source>
        <dbReference type="Proteomes" id="UP000235803"/>
    </source>
</evidence>
<proteinExistence type="predicted"/>
<dbReference type="GO" id="GO:0003677">
    <property type="term" value="F:DNA binding"/>
    <property type="evidence" value="ECO:0007669"/>
    <property type="project" value="UniProtKB-KW"/>
</dbReference>
<evidence type="ECO:0000256" key="2">
    <source>
        <dbReference type="ARBA" id="ARBA00023125"/>
    </source>
</evidence>
<feature type="domain" description="HTH rpiR-type" evidence="4">
    <location>
        <begin position="73"/>
        <end position="149"/>
    </location>
</feature>
<dbReference type="InterPro" id="IPR000281">
    <property type="entry name" value="HTH_RpiR"/>
</dbReference>
<name>A0A2N7U7L4_9GAMM</name>
<dbReference type="PROSITE" id="PS51071">
    <property type="entry name" value="HTH_RPIR"/>
    <property type="match status" value="1"/>
</dbReference>
<accession>A0A2N7U7L4</accession>
<dbReference type="CDD" id="cd05013">
    <property type="entry name" value="SIS_RpiR"/>
    <property type="match status" value="1"/>
</dbReference>
<keyword evidence="2" id="KW-0238">DNA-binding</keyword>
<dbReference type="Pfam" id="PF01380">
    <property type="entry name" value="SIS"/>
    <property type="match status" value="1"/>
</dbReference>
<dbReference type="InterPro" id="IPR046348">
    <property type="entry name" value="SIS_dom_sf"/>
</dbReference>
<dbReference type="Gene3D" id="1.10.10.10">
    <property type="entry name" value="Winged helix-like DNA-binding domain superfamily/Winged helix DNA-binding domain"/>
    <property type="match status" value="1"/>
</dbReference>
<keyword evidence="3" id="KW-0804">Transcription</keyword>
<keyword evidence="1" id="KW-0805">Transcription regulation</keyword>
<organism evidence="5 6">
    <name type="scientific">Billgrantia endophytica</name>
    <dbReference type="NCBI Taxonomy" id="2033802"/>
    <lineage>
        <taxon>Bacteria</taxon>
        <taxon>Pseudomonadati</taxon>
        <taxon>Pseudomonadota</taxon>
        <taxon>Gammaproteobacteria</taxon>
        <taxon>Oceanospirillales</taxon>
        <taxon>Halomonadaceae</taxon>
        <taxon>Billgrantia</taxon>
    </lineage>
</organism>
<dbReference type="GO" id="GO:1901135">
    <property type="term" value="P:carbohydrate derivative metabolic process"/>
    <property type="evidence" value="ECO:0007669"/>
    <property type="project" value="InterPro"/>
</dbReference>
<dbReference type="InterPro" id="IPR009057">
    <property type="entry name" value="Homeodomain-like_sf"/>
</dbReference>
<keyword evidence="6" id="KW-1185">Reference proteome</keyword>
<dbReference type="Gene3D" id="3.40.50.10490">
    <property type="entry name" value="Glucose-6-phosphate isomerase like protein, domain 1"/>
    <property type="match status" value="1"/>
</dbReference>
<comment type="caution">
    <text evidence="5">The sequence shown here is derived from an EMBL/GenBank/DDBJ whole genome shotgun (WGS) entry which is preliminary data.</text>
</comment>
<dbReference type="InterPro" id="IPR035472">
    <property type="entry name" value="RpiR-like_SIS"/>
</dbReference>
<dbReference type="InterPro" id="IPR001347">
    <property type="entry name" value="SIS_dom"/>
</dbReference>
<dbReference type="AlphaFoldDB" id="A0A2N7U7L4"/>
<sequence length="370" mass="40774">MSAACLTVGDGALYLSLAWCLPGMSLADLDATWSASRFQTETNFSLRQACENEFSSFLCDGIMVSMDTMKEPLTLEARIQAHYEELPPAEKRLGDLLLGFPGDIATYSAGELAEAAGTSRAAASRFFQRLGYKDFNEVRLQVREAKRWGSPVYLSSASRASGRGEGKSVASQSVADHLEQEIHNLTLSLEAIRPDTLRDVVDAMAGARRVHVVGFRNSRMLALYLQRQLLLLRSDVLLLPQSAQTLGEDMVDIGEGDVVVMIGMRRRVGVVTRIMEISQAQGAKVLLITDPSATQTARLATWTLTCQVRSPSLLDSYAAAMSVLNLLCSILFQRAMSEGFERLRRVETLHDELDELDAFAWLTNQPDSEE</sequence>
<evidence type="ECO:0000256" key="1">
    <source>
        <dbReference type="ARBA" id="ARBA00023015"/>
    </source>
</evidence>
<dbReference type="OrthoDB" id="3237351at2"/>
<gene>
    <name evidence="5" type="ORF">C1H69_05155</name>
</gene>
<reference evidence="5 6" key="1">
    <citation type="submission" date="2018-01" db="EMBL/GenBank/DDBJ databases">
        <title>Halomonas endophytica sp. nov., isolated from storage liquid in the stems of Populus euphratica.</title>
        <authorList>
            <person name="Chen C."/>
        </authorList>
    </citation>
    <scope>NUCLEOTIDE SEQUENCE [LARGE SCALE GENOMIC DNA]</scope>
    <source>
        <strain evidence="5 6">MC28</strain>
    </source>
</reference>
<dbReference type="PANTHER" id="PTHR30514">
    <property type="entry name" value="GLUCOKINASE"/>
    <property type="match status" value="1"/>
</dbReference>
<dbReference type="InterPro" id="IPR047640">
    <property type="entry name" value="RpiR-like"/>
</dbReference>
<dbReference type="PANTHER" id="PTHR30514:SF18">
    <property type="entry name" value="RPIR-FAMILY TRANSCRIPTIONAL REGULATOR"/>
    <property type="match status" value="1"/>
</dbReference>
<dbReference type="InterPro" id="IPR036388">
    <property type="entry name" value="WH-like_DNA-bd_sf"/>
</dbReference>
<dbReference type="GO" id="GO:0097367">
    <property type="term" value="F:carbohydrate derivative binding"/>
    <property type="evidence" value="ECO:0007669"/>
    <property type="project" value="InterPro"/>
</dbReference>
<evidence type="ECO:0000313" key="5">
    <source>
        <dbReference type="EMBL" id="PMR76437.1"/>
    </source>
</evidence>
<evidence type="ECO:0000259" key="4">
    <source>
        <dbReference type="PROSITE" id="PS51071"/>
    </source>
</evidence>
<dbReference type="SUPFAM" id="SSF46689">
    <property type="entry name" value="Homeodomain-like"/>
    <property type="match status" value="1"/>
</dbReference>
<dbReference type="Proteomes" id="UP000235803">
    <property type="component" value="Unassembled WGS sequence"/>
</dbReference>
<dbReference type="GO" id="GO:0003700">
    <property type="term" value="F:DNA-binding transcription factor activity"/>
    <property type="evidence" value="ECO:0007669"/>
    <property type="project" value="InterPro"/>
</dbReference>
<protein>
    <submittedName>
        <fullName evidence="5">MurR/RpiR family transcriptional regulator</fullName>
    </submittedName>
</protein>
<dbReference type="SUPFAM" id="SSF53697">
    <property type="entry name" value="SIS domain"/>
    <property type="match status" value="1"/>
</dbReference>
<dbReference type="Pfam" id="PF01418">
    <property type="entry name" value="HTH_6"/>
    <property type="match status" value="1"/>
</dbReference>
<evidence type="ECO:0000256" key="3">
    <source>
        <dbReference type="ARBA" id="ARBA00023163"/>
    </source>
</evidence>